<proteinExistence type="predicted"/>
<comment type="caution">
    <text evidence="1">The sequence shown here is derived from an EMBL/GenBank/DDBJ whole genome shotgun (WGS) entry which is preliminary data.</text>
</comment>
<dbReference type="RefSeq" id="WP_190970149.1">
    <property type="nucleotide sequence ID" value="NZ_JACJTB010000044.1"/>
</dbReference>
<name>A0ABR8G2T5_9NOSO</name>
<protein>
    <submittedName>
        <fullName evidence="1">Uncharacterized protein</fullName>
    </submittedName>
</protein>
<dbReference type="EMBL" id="JACJTB010000044">
    <property type="protein sequence ID" value="MBD2597502.1"/>
    <property type="molecule type" value="Genomic_DNA"/>
</dbReference>
<keyword evidence="2" id="KW-1185">Reference proteome</keyword>
<sequence length="108" mass="12414">MNIDDFLPDSKIKSDLINTLWEDKLECVLELERGTIIVPHDVLLEVVSKSYRQNNYQIGFGNYYAAQIAIGGVKELNSGILYPLHCFATIFYTFDKKLITVDIHSEMR</sequence>
<dbReference type="Proteomes" id="UP000603457">
    <property type="component" value="Unassembled WGS sequence"/>
</dbReference>
<evidence type="ECO:0000313" key="2">
    <source>
        <dbReference type="Proteomes" id="UP000603457"/>
    </source>
</evidence>
<evidence type="ECO:0000313" key="1">
    <source>
        <dbReference type="EMBL" id="MBD2597502.1"/>
    </source>
</evidence>
<gene>
    <name evidence="1" type="ORF">H6G74_24725</name>
</gene>
<organism evidence="1 2">
    <name type="scientific">Nostoc spongiaeforme FACHB-130</name>
    <dbReference type="NCBI Taxonomy" id="1357510"/>
    <lineage>
        <taxon>Bacteria</taxon>
        <taxon>Bacillati</taxon>
        <taxon>Cyanobacteriota</taxon>
        <taxon>Cyanophyceae</taxon>
        <taxon>Nostocales</taxon>
        <taxon>Nostocaceae</taxon>
        <taxon>Nostoc</taxon>
    </lineage>
</organism>
<reference evidence="1 2" key="1">
    <citation type="journal article" date="2020" name="ISME J.">
        <title>Comparative genomics reveals insights into cyanobacterial evolution and habitat adaptation.</title>
        <authorList>
            <person name="Chen M.Y."/>
            <person name="Teng W.K."/>
            <person name="Zhao L."/>
            <person name="Hu C.X."/>
            <person name="Zhou Y.K."/>
            <person name="Han B.P."/>
            <person name="Song L.R."/>
            <person name="Shu W.S."/>
        </authorList>
    </citation>
    <scope>NUCLEOTIDE SEQUENCE [LARGE SCALE GENOMIC DNA]</scope>
    <source>
        <strain evidence="1 2">FACHB-130</strain>
    </source>
</reference>
<accession>A0ABR8G2T5</accession>